<evidence type="ECO:0000313" key="3">
    <source>
        <dbReference type="Proteomes" id="UP001144396"/>
    </source>
</evidence>
<dbReference type="GO" id="GO:0016787">
    <property type="term" value="F:hydrolase activity"/>
    <property type="evidence" value="ECO:0007669"/>
    <property type="project" value="UniProtKB-KW"/>
</dbReference>
<dbReference type="PANTHER" id="PTHR13136:SF11">
    <property type="entry name" value="TESTIS-EXPRESSED PROTEIN 30"/>
    <property type="match status" value="1"/>
</dbReference>
<reference evidence="2" key="1">
    <citation type="submission" date="2022-12" db="EMBL/GenBank/DDBJ databases">
        <title>Reference genome sequencing for broad-spectrum identification of bacterial and archaeal isolates by mass spectrometry.</title>
        <authorList>
            <person name="Sekiguchi Y."/>
            <person name="Tourlousse D.M."/>
        </authorList>
    </citation>
    <scope>NUCLEOTIDE SEQUENCE</scope>
    <source>
        <strain evidence="2">14</strain>
    </source>
</reference>
<keyword evidence="3" id="KW-1185">Reference proteome</keyword>
<proteinExistence type="predicted"/>
<name>A0A9W6CXG1_9MICO</name>
<dbReference type="AlphaFoldDB" id="A0A9W6CXG1"/>
<dbReference type="SUPFAM" id="SSF53474">
    <property type="entry name" value="alpha/beta-Hydrolases"/>
    <property type="match status" value="1"/>
</dbReference>
<dbReference type="Proteomes" id="UP001144396">
    <property type="component" value="Unassembled WGS sequence"/>
</dbReference>
<protein>
    <submittedName>
        <fullName evidence="2">Alpha/beta hydrolase</fullName>
    </submittedName>
</protein>
<dbReference type="InterPro" id="IPR046879">
    <property type="entry name" value="KANL3/Tex30_Abhydrolase"/>
</dbReference>
<comment type="caution">
    <text evidence="2">The sequence shown here is derived from an EMBL/GenBank/DDBJ whole genome shotgun (WGS) entry which is preliminary data.</text>
</comment>
<evidence type="ECO:0000313" key="2">
    <source>
        <dbReference type="EMBL" id="GLI27801.1"/>
    </source>
</evidence>
<dbReference type="Gene3D" id="3.40.50.1820">
    <property type="entry name" value="alpha/beta hydrolase"/>
    <property type="match status" value="1"/>
</dbReference>
<dbReference type="RefSeq" id="WP_281884641.1">
    <property type="nucleotide sequence ID" value="NZ_BSDP01000001.1"/>
</dbReference>
<dbReference type="InterPro" id="IPR026555">
    <property type="entry name" value="NSL3/Tex30"/>
</dbReference>
<dbReference type="InterPro" id="IPR029058">
    <property type="entry name" value="AB_hydrolase_fold"/>
</dbReference>
<dbReference type="Pfam" id="PF20408">
    <property type="entry name" value="Abhydrolase_11"/>
    <property type="match status" value="1"/>
</dbReference>
<organism evidence="2 3">
    <name type="scientific">Agromyces rhizosphaerae</name>
    <dbReference type="NCBI Taxonomy" id="88374"/>
    <lineage>
        <taxon>Bacteria</taxon>
        <taxon>Bacillati</taxon>
        <taxon>Actinomycetota</taxon>
        <taxon>Actinomycetes</taxon>
        <taxon>Micrococcales</taxon>
        <taxon>Microbacteriaceae</taxon>
        <taxon>Agromyces</taxon>
    </lineage>
</organism>
<dbReference type="PANTHER" id="PTHR13136">
    <property type="entry name" value="TESTIS DEVELOPMENT PROTEIN PRTD"/>
    <property type="match status" value="1"/>
</dbReference>
<dbReference type="EMBL" id="BSDP01000001">
    <property type="protein sequence ID" value="GLI27801.1"/>
    <property type="molecule type" value="Genomic_DNA"/>
</dbReference>
<feature type="domain" description="KANL3/Tex30 alpha/beta hydrolase-like" evidence="1">
    <location>
        <begin position="29"/>
        <end position="204"/>
    </location>
</feature>
<accession>A0A9W6CXG1</accession>
<keyword evidence="2" id="KW-0378">Hydrolase</keyword>
<gene>
    <name evidence="2" type="ORF">ARHIZOSPH14_20430</name>
</gene>
<sequence length="221" mass="23252">MPSRTEELTLDTGAAEVPARFAAPADPWATIVVAHGAGAGMDHPWLAGFADAMVDAGVATLRFDFPYRAAGRRFPDRPPAAIATWRAALDAARARAGETPVWASGKSYGGRMASMAVADGADAAGLVFLGYPLHPPGKPEQLRDAHLYGITVPMLFLQGTNDPFAKPVEQLDDVVRRIGANAVLEWVEGGGHSFEVAGRKRSQAELGASVAPPVAAFLRGR</sequence>
<evidence type="ECO:0000259" key="1">
    <source>
        <dbReference type="Pfam" id="PF20408"/>
    </source>
</evidence>